<keyword evidence="7" id="KW-1185">Reference proteome</keyword>
<feature type="domain" description="Rieske" evidence="5">
    <location>
        <begin position="4"/>
        <end position="104"/>
    </location>
</feature>
<dbReference type="CDD" id="cd03528">
    <property type="entry name" value="Rieske_RO_ferredoxin"/>
    <property type="match status" value="1"/>
</dbReference>
<accession>A0A7Y0QII9</accession>
<dbReference type="Gene3D" id="2.102.10.10">
    <property type="entry name" value="Rieske [2Fe-2S] iron-sulphur domain"/>
    <property type="match status" value="1"/>
</dbReference>
<name>A0A7Y0QII9_CELFI</name>
<dbReference type="PROSITE" id="PS51296">
    <property type="entry name" value="RIESKE"/>
    <property type="match status" value="1"/>
</dbReference>
<evidence type="ECO:0000259" key="5">
    <source>
        <dbReference type="PROSITE" id="PS51296"/>
    </source>
</evidence>
<keyword evidence="3" id="KW-0408">Iron</keyword>
<evidence type="ECO:0000313" key="6">
    <source>
        <dbReference type="EMBL" id="NMR21405.1"/>
    </source>
</evidence>
<comment type="caution">
    <text evidence="6">The sequence shown here is derived from an EMBL/GenBank/DDBJ whole genome shotgun (WGS) entry which is preliminary data.</text>
</comment>
<dbReference type="GO" id="GO:0051537">
    <property type="term" value="F:2 iron, 2 sulfur cluster binding"/>
    <property type="evidence" value="ECO:0007669"/>
    <property type="project" value="UniProtKB-KW"/>
</dbReference>
<dbReference type="Proteomes" id="UP000562124">
    <property type="component" value="Unassembled WGS sequence"/>
</dbReference>
<keyword evidence="1" id="KW-0001">2Fe-2S</keyword>
<dbReference type="GO" id="GO:0004497">
    <property type="term" value="F:monooxygenase activity"/>
    <property type="evidence" value="ECO:0007669"/>
    <property type="project" value="UniProtKB-ARBA"/>
</dbReference>
<dbReference type="RefSeq" id="WP_169325779.1">
    <property type="nucleotide sequence ID" value="NZ_JABCJJ010000034.1"/>
</dbReference>
<reference evidence="6 7" key="1">
    <citation type="submission" date="2020-04" db="EMBL/GenBank/DDBJ databases">
        <title>Sequencing and Assembly of C. fimi.</title>
        <authorList>
            <person name="Ramsey A.R."/>
        </authorList>
    </citation>
    <scope>NUCLEOTIDE SEQUENCE [LARGE SCALE GENOMIC DNA]</scope>
    <source>
        <strain evidence="6 7">SB</strain>
    </source>
</reference>
<keyword evidence="4" id="KW-0411">Iron-sulfur</keyword>
<dbReference type="PANTHER" id="PTHR21496:SF23">
    <property type="entry name" value="3-PHENYLPROPIONATE_CINNAMIC ACID DIOXYGENASE FERREDOXIN SUBUNIT"/>
    <property type="match status" value="1"/>
</dbReference>
<dbReference type="Pfam" id="PF00355">
    <property type="entry name" value="Rieske"/>
    <property type="match status" value="1"/>
</dbReference>
<sequence length="116" mass="12259">MSAQLACMAEDVPVGGTLRVELEAENGPLEVAVVRDEDGELHAISDVCSHGAVSLSEGEVEGTTIECWLHGSRFDLRTGAPTGLPATRPVPVYPVTVDGERVLVDVDAPLSIHQEN</sequence>
<organism evidence="6 7">
    <name type="scientific">Cellulomonas fimi</name>
    <dbReference type="NCBI Taxonomy" id="1708"/>
    <lineage>
        <taxon>Bacteria</taxon>
        <taxon>Bacillati</taxon>
        <taxon>Actinomycetota</taxon>
        <taxon>Actinomycetes</taxon>
        <taxon>Micrococcales</taxon>
        <taxon>Cellulomonadaceae</taxon>
        <taxon>Cellulomonas</taxon>
    </lineage>
</organism>
<evidence type="ECO:0000256" key="4">
    <source>
        <dbReference type="ARBA" id="ARBA00023014"/>
    </source>
</evidence>
<dbReference type="EMBL" id="JABCJJ010000034">
    <property type="protein sequence ID" value="NMR21405.1"/>
    <property type="molecule type" value="Genomic_DNA"/>
</dbReference>
<dbReference type="AlphaFoldDB" id="A0A7Y0QII9"/>
<dbReference type="PANTHER" id="PTHR21496">
    <property type="entry name" value="FERREDOXIN-RELATED"/>
    <property type="match status" value="1"/>
</dbReference>
<dbReference type="InterPro" id="IPR017941">
    <property type="entry name" value="Rieske_2Fe-2S"/>
</dbReference>
<proteinExistence type="predicted"/>
<evidence type="ECO:0000256" key="3">
    <source>
        <dbReference type="ARBA" id="ARBA00023004"/>
    </source>
</evidence>
<gene>
    <name evidence="6" type="ORF">HIR71_14475</name>
</gene>
<evidence type="ECO:0000256" key="1">
    <source>
        <dbReference type="ARBA" id="ARBA00022714"/>
    </source>
</evidence>
<dbReference type="GO" id="GO:0046872">
    <property type="term" value="F:metal ion binding"/>
    <property type="evidence" value="ECO:0007669"/>
    <property type="project" value="UniProtKB-KW"/>
</dbReference>
<evidence type="ECO:0000256" key="2">
    <source>
        <dbReference type="ARBA" id="ARBA00022723"/>
    </source>
</evidence>
<protein>
    <submittedName>
        <fullName evidence="6">Non-heme iron oxygenase ferredoxin subunit</fullName>
    </submittedName>
</protein>
<dbReference type="GO" id="GO:0016705">
    <property type="term" value="F:oxidoreductase activity, acting on paired donors, with incorporation or reduction of molecular oxygen"/>
    <property type="evidence" value="ECO:0007669"/>
    <property type="project" value="UniProtKB-ARBA"/>
</dbReference>
<dbReference type="SUPFAM" id="SSF50022">
    <property type="entry name" value="ISP domain"/>
    <property type="match status" value="1"/>
</dbReference>
<dbReference type="InterPro" id="IPR036922">
    <property type="entry name" value="Rieske_2Fe-2S_sf"/>
</dbReference>
<keyword evidence="2" id="KW-0479">Metal-binding</keyword>
<evidence type="ECO:0000313" key="7">
    <source>
        <dbReference type="Proteomes" id="UP000562124"/>
    </source>
</evidence>